<dbReference type="InterPro" id="IPR032710">
    <property type="entry name" value="NTF2-like_dom_sf"/>
</dbReference>
<dbReference type="InterPro" id="IPR014748">
    <property type="entry name" value="Enoyl-CoA_hydra_C"/>
</dbReference>
<dbReference type="SUPFAM" id="SSF52096">
    <property type="entry name" value="ClpP/crotonase"/>
    <property type="match status" value="1"/>
</dbReference>
<evidence type="ECO:0000256" key="1">
    <source>
        <dbReference type="ARBA" id="ARBA00005254"/>
    </source>
</evidence>
<feature type="region of interest" description="Disordered" evidence="2">
    <location>
        <begin position="1"/>
        <end position="32"/>
    </location>
</feature>
<reference evidence="4 6" key="2">
    <citation type="journal article" date="2019" name="BMC Evol. Biol.">
        <title>Comparative genomics of Mycobacterium mucogenicum and Mycobacterium neoaurum clade members emphasizing tRNA and non-coding RNA.</title>
        <authorList>
            <person name="Behra P.R.K."/>
            <person name="Pettersson B.M.F."/>
            <person name="Das S."/>
            <person name="Dasgupta S."/>
            <person name="Kirsebom L.A."/>
        </authorList>
    </citation>
    <scope>NUCLEOTIDE SEQUENCE [LARGE SCALE GENOMIC DNA]</scope>
    <source>
        <strain evidence="4 6">DSM 44124</strain>
    </source>
</reference>
<keyword evidence="6" id="KW-1185">Reference proteome</keyword>
<evidence type="ECO:0000256" key="2">
    <source>
        <dbReference type="SAM" id="MobiDB-lite"/>
    </source>
</evidence>
<protein>
    <submittedName>
        <fullName evidence="5">DUF4440 domain-containing protein</fullName>
    </submittedName>
    <submittedName>
        <fullName evidence="4">Enoyl-CoA hydratase/isomerase family protein</fullName>
    </submittedName>
</protein>
<evidence type="ECO:0000313" key="5">
    <source>
        <dbReference type="EMBL" id="TLH51628.1"/>
    </source>
</evidence>
<organism evidence="5">
    <name type="scientific">Mycolicibacterium mucogenicum DSM 44124</name>
    <dbReference type="NCBI Taxonomy" id="1226753"/>
    <lineage>
        <taxon>Bacteria</taxon>
        <taxon>Bacillati</taxon>
        <taxon>Actinomycetota</taxon>
        <taxon>Actinomycetes</taxon>
        <taxon>Mycobacteriales</taxon>
        <taxon>Mycobacteriaceae</taxon>
        <taxon>Mycolicibacterium</taxon>
    </lineage>
</organism>
<proteinExistence type="inferred from homology"/>
<dbReference type="InterPro" id="IPR029045">
    <property type="entry name" value="ClpP/crotonase-like_dom_sf"/>
</dbReference>
<dbReference type="CDD" id="cd06558">
    <property type="entry name" value="crotonase-like"/>
    <property type="match status" value="1"/>
</dbReference>
<dbReference type="Gene3D" id="3.10.450.50">
    <property type="match status" value="1"/>
</dbReference>
<feature type="domain" description="SnoaL-like" evidence="3">
    <location>
        <begin position="51"/>
        <end position="159"/>
    </location>
</feature>
<dbReference type="SUPFAM" id="SSF54427">
    <property type="entry name" value="NTF2-like"/>
    <property type="match status" value="1"/>
</dbReference>
<dbReference type="EMBL" id="CP062008">
    <property type="protein sequence ID" value="QPG70186.1"/>
    <property type="molecule type" value="Genomic_DNA"/>
</dbReference>
<dbReference type="AlphaFoldDB" id="A0A8H2J9G0"/>
<dbReference type="Gene3D" id="1.10.12.10">
    <property type="entry name" value="Lyase 2-enoyl-coa Hydratase, Chain A, domain 2"/>
    <property type="match status" value="1"/>
</dbReference>
<dbReference type="InterPro" id="IPR037401">
    <property type="entry name" value="SnoaL-like"/>
</dbReference>
<evidence type="ECO:0000313" key="6">
    <source>
        <dbReference type="Proteomes" id="UP000309231"/>
    </source>
</evidence>
<dbReference type="Gene3D" id="3.90.226.10">
    <property type="entry name" value="2-enoyl-CoA Hydratase, Chain A, domain 1"/>
    <property type="match status" value="1"/>
</dbReference>
<dbReference type="EMBL" id="POTL01000001">
    <property type="protein sequence ID" value="TLH51628.1"/>
    <property type="molecule type" value="Genomic_DNA"/>
</dbReference>
<dbReference type="InterPro" id="IPR001753">
    <property type="entry name" value="Enoyl-CoA_hydra/iso"/>
</dbReference>
<evidence type="ECO:0000313" key="4">
    <source>
        <dbReference type="EMBL" id="QPG70186.1"/>
    </source>
</evidence>
<reference evidence="4 6" key="3">
    <citation type="journal article" date="2019" name="Sci. Rep.">
        <title>Insight into the biology of Mycobacterium mucogenicum and Mycobacterium neoaurum clade members.</title>
        <authorList>
            <person name="Behra P.R.K."/>
            <person name="Pettersson B.M.F."/>
            <person name="Ramesh M."/>
            <person name="Dasgupta S."/>
            <person name="Kirsebom L.A."/>
        </authorList>
    </citation>
    <scope>NUCLEOTIDE SEQUENCE [LARGE SCALE GENOMIC DNA]</scope>
    <source>
        <strain evidence="4 6">DSM 44124</strain>
    </source>
</reference>
<evidence type="ECO:0000259" key="3">
    <source>
        <dbReference type="Pfam" id="PF12680"/>
    </source>
</evidence>
<dbReference type="PANTHER" id="PTHR43459">
    <property type="entry name" value="ENOYL-COA HYDRATASE"/>
    <property type="match status" value="1"/>
</dbReference>
<dbReference type="GO" id="GO:0016853">
    <property type="term" value="F:isomerase activity"/>
    <property type="evidence" value="ECO:0007669"/>
    <property type="project" value="UniProtKB-KW"/>
</dbReference>
<dbReference type="PANTHER" id="PTHR43459:SF1">
    <property type="entry name" value="EG:BACN32G11.4 PROTEIN"/>
    <property type="match status" value="1"/>
</dbReference>
<dbReference type="Pfam" id="PF00378">
    <property type="entry name" value="ECH_1"/>
    <property type="match status" value="1"/>
</dbReference>
<accession>A0A8H2J9G0</accession>
<name>A0A8H2J9G0_MYCMU</name>
<dbReference type="Proteomes" id="UP000309231">
    <property type="component" value="Chromosome"/>
</dbReference>
<dbReference type="Pfam" id="PF12680">
    <property type="entry name" value="SnoaL_2"/>
    <property type="match status" value="1"/>
</dbReference>
<keyword evidence="4" id="KW-0413">Isomerase</keyword>
<sequence>MHGRQARPRPGCPTFGKSPQRRISRGVRPPGREFELTGIDTPLTANADAAQRLYDALHAGDRDALAVLLHPDFVGHTTAGLPLDLGGDRSGPDEMQRDFWWRIGRHYVAEAHPDEMRRLDDGRLFVRGRYRGHGRVSGNRLDAEFVHVLTFAADGTIVRLDQLTDSASWVAALGDAAAPPVIDYTVSDGVATVCLNRPEVRNAIDMRMGEETLRVAQRIAEDGAVRAVLICGNGPALTVGGDIDYFLTTPPDRFGALFARMTSPFHEAFRILSRIDAPIVTAAHGAVAGGGLGYVYAADLVVAAEGAKFVTGFAGLGLSGDGGGTWHLPRLIGARRAAEAYLRNTPITADEAQRWGMVNAVVPADDLRAQALQLAAELASGPTRAFGRMRALLRETWTRDLSEQLLAEAESMRDLGGSADAADAIAAFVEKRKPHFTGR</sequence>
<gene>
    <name evidence="4" type="ORF">C1S78_003995</name>
    <name evidence="5" type="ORF">C1S78_04005</name>
</gene>
<reference evidence="5" key="1">
    <citation type="submission" date="2018-01" db="EMBL/GenBank/DDBJ databases">
        <title>Comparative genomics of Mycobacterium mucogenicum and Mycobacterium neoaurum clade members emphasizing tRNA and non-coding RNA.</title>
        <authorList>
            <person name="Behra P.R.K."/>
            <person name="Pettersson B.M.F."/>
            <person name="Das S."/>
            <person name="Dasgupta S."/>
            <person name="Kirsebom L.A."/>
        </authorList>
    </citation>
    <scope>NUCLEOTIDE SEQUENCE</scope>
    <source>
        <strain evidence="5">DSM 44124</strain>
    </source>
</reference>
<dbReference type="KEGG" id="mmuc:C1S78_003995"/>
<comment type="similarity">
    <text evidence="1">Belongs to the enoyl-CoA hydratase/isomerase family.</text>
</comment>